<dbReference type="AlphaFoldDB" id="A0A087DJR6"/>
<dbReference type="Pfam" id="PF12833">
    <property type="entry name" value="HTH_18"/>
    <property type="match status" value="1"/>
</dbReference>
<dbReference type="PANTHER" id="PTHR43280">
    <property type="entry name" value="ARAC-FAMILY TRANSCRIPTIONAL REGULATOR"/>
    <property type="match status" value="1"/>
</dbReference>
<sequence>MDARDAGMIPYSDAGSLEVIVPDGDAAIRWSSHGYPSALARWHYHPQIEIHLIREGSGQLMAGDGLMPFEAGHVAMIGSNLPHNWLSDIIPGERLAHRDVLCHVRPQTLRLLASAFPETAGFEQVVRRASHALVLSGNSAHEAGGLLETMGEHDAARRVADLIAILTVFQQAPADEVRTVVTPGYNPQVAFGVEDDVNVAIAYISSHLDTVTLSDAAEAASMSVSTFSRFFKRVAGIGFADFVRRLRVGRACRLLTCTDLPIARIQRMSGYDNASNFNRRFRDETGMTPSQYRRAHAS</sequence>
<evidence type="ECO:0000256" key="1">
    <source>
        <dbReference type="ARBA" id="ARBA00023015"/>
    </source>
</evidence>
<comment type="caution">
    <text evidence="5">The sequence shown here is derived from an EMBL/GenBank/DDBJ whole genome shotgun (WGS) entry which is preliminary data.</text>
</comment>
<keyword evidence="3" id="KW-0804">Transcription</keyword>
<dbReference type="OrthoDB" id="9799345at2"/>
<dbReference type="PROSITE" id="PS01124">
    <property type="entry name" value="HTH_ARAC_FAMILY_2"/>
    <property type="match status" value="1"/>
</dbReference>
<gene>
    <name evidence="5" type="ORF">BSTEL_0573</name>
</gene>
<dbReference type="GO" id="GO:0043565">
    <property type="term" value="F:sequence-specific DNA binding"/>
    <property type="evidence" value="ECO:0007669"/>
    <property type="project" value="InterPro"/>
</dbReference>
<dbReference type="InterPro" id="IPR011051">
    <property type="entry name" value="RmlC_Cupin_sf"/>
</dbReference>
<name>A0A087DJR6_9BIFI</name>
<proteinExistence type="predicted"/>
<keyword evidence="6" id="KW-1185">Reference proteome</keyword>
<evidence type="ECO:0000259" key="4">
    <source>
        <dbReference type="PROSITE" id="PS01124"/>
    </source>
</evidence>
<dbReference type="InterPro" id="IPR009057">
    <property type="entry name" value="Homeodomain-like_sf"/>
</dbReference>
<dbReference type="PANTHER" id="PTHR43280:SF27">
    <property type="entry name" value="TRANSCRIPTIONAL REGULATOR MTLR"/>
    <property type="match status" value="1"/>
</dbReference>
<reference evidence="5 6" key="1">
    <citation type="submission" date="2014-03" db="EMBL/GenBank/DDBJ databases">
        <title>Genomics of Bifidobacteria.</title>
        <authorList>
            <person name="Ventura M."/>
            <person name="Milani C."/>
            <person name="Lugli G.A."/>
        </authorList>
    </citation>
    <scope>NUCLEOTIDE SEQUENCE [LARGE SCALE GENOMIC DNA]</scope>
    <source>
        <strain evidence="5 6">DSM 23968</strain>
    </source>
</reference>
<dbReference type="Gene3D" id="1.10.10.60">
    <property type="entry name" value="Homeodomain-like"/>
    <property type="match status" value="2"/>
</dbReference>
<dbReference type="SUPFAM" id="SSF46689">
    <property type="entry name" value="Homeodomain-like"/>
    <property type="match status" value="2"/>
</dbReference>
<feature type="domain" description="HTH araC/xylS-type" evidence="4">
    <location>
        <begin position="198"/>
        <end position="295"/>
    </location>
</feature>
<dbReference type="InterPro" id="IPR018060">
    <property type="entry name" value="HTH_AraC"/>
</dbReference>
<evidence type="ECO:0000256" key="2">
    <source>
        <dbReference type="ARBA" id="ARBA00023125"/>
    </source>
</evidence>
<evidence type="ECO:0000313" key="6">
    <source>
        <dbReference type="Proteomes" id="UP000029004"/>
    </source>
</evidence>
<dbReference type="eggNOG" id="COG2207">
    <property type="taxonomic scope" value="Bacteria"/>
</dbReference>
<dbReference type="EMBL" id="JGZP01000016">
    <property type="protein sequence ID" value="KFI95766.1"/>
    <property type="molecule type" value="Genomic_DNA"/>
</dbReference>
<evidence type="ECO:0000256" key="3">
    <source>
        <dbReference type="ARBA" id="ARBA00023163"/>
    </source>
</evidence>
<keyword evidence="1" id="KW-0805">Transcription regulation</keyword>
<organism evidence="5 6">
    <name type="scientific">Bifidobacterium stellenboschense</name>
    <dbReference type="NCBI Taxonomy" id="762211"/>
    <lineage>
        <taxon>Bacteria</taxon>
        <taxon>Bacillati</taxon>
        <taxon>Actinomycetota</taxon>
        <taxon>Actinomycetes</taxon>
        <taxon>Bifidobacteriales</taxon>
        <taxon>Bifidobacteriaceae</taxon>
        <taxon>Bifidobacterium</taxon>
    </lineage>
</organism>
<dbReference type="InterPro" id="IPR020449">
    <property type="entry name" value="Tscrpt_reg_AraC-type_HTH"/>
</dbReference>
<protein>
    <submittedName>
        <fullName evidence="5">AraC family DNA-binding protein</fullName>
    </submittedName>
</protein>
<dbReference type="RefSeq" id="WP_051923001.1">
    <property type="nucleotide sequence ID" value="NZ_JGZP01000016.1"/>
</dbReference>
<evidence type="ECO:0000313" key="5">
    <source>
        <dbReference type="EMBL" id="KFI95766.1"/>
    </source>
</evidence>
<accession>A0A087DJR6</accession>
<dbReference type="SUPFAM" id="SSF51182">
    <property type="entry name" value="RmlC-like cupins"/>
    <property type="match status" value="1"/>
</dbReference>
<dbReference type="Gene3D" id="2.60.120.10">
    <property type="entry name" value="Jelly Rolls"/>
    <property type="match status" value="1"/>
</dbReference>
<dbReference type="GO" id="GO:0003700">
    <property type="term" value="F:DNA-binding transcription factor activity"/>
    <property type="evidence" value="ECO:0007669"/>
    <property type="project" value="InterPro"/>
</dbReference>
<dbReference type="STRING" id="762211.BSTEL_0573"/>
<keyword evidence="2 5" id="KW-0238">DNA-binding</keyword>
<dbReference type="CDD" id="cd06976">
    <property type="entry name" value="cupin_MtlR-like_N"/>
    <property type="match status" value="1"/>
</dbReference>
<dbReference type="InterPro" id="IPR014710">
    <property type="entry name" value="RmlC-like_jellyroll"/>
</dbReference>
<dbReference type="SMART" id="SM00342">
    <property type="entry name" value="HTH_ARAC"/>
    <property type="match status" value="1"/>
</dbReference>
<dbReference type="PRINTS" id="PR00032">
    <property type="entry name" value="HTHARAC"/>
</dbReference>
<dbReference type="Proteomes" id="UP000029004">
    <property type="component" value="Unassembled WGS sequence"/>
</dbReference>